<feature type="transmembrane region" description="Helical" evidence="1">
    <location>
        <begin position="811"/>
        <end position="836"/>
    </location>
</feature>
<feature type="chain" id="PRO_5032393220" evidence="2">
    <location>
        <begin position="21"/>
        <end position="853"/>
    </location>
</feature>
<evidence type="ECO:0000256" key="1">
    <source>
        <dbReference type="SAM" id="Phobius"/>
    </source>
</evidence>
<proteinExistence type="predicted"/>
<gene>
    <name evidence="3" type="primary">GABBR2</name>
    <name evidence="3" type="ORF">SNAT2548_LOCUS31809</name>
</gene>
<keyword evidence="1" id="KW-0812">Transmembrane</keyword>
<dbReference type="OrthoDB" id="439482at2759"/>
<accession>A0A812U4A1</accession>
<dbReference type="PROSITE" id="PS51257">
    <property type="entry name" value="PROKAR_LIPOPROTEIN"/>
    <property type="match status" value="1"/>
</dbReference>
<dbReference type="Proteomes" id="UP000604046">
    <property type="component" value="Unassembled WGS sequence"/>
</dbReference>
<dbReference type="AlphaFoldDB" id="A0A812U4A1"/>
<sequence length="853" mass="92572">MAMKGFRHVLTLACVQLASAACPSPGVVAGTNFSEPQWRETIDTARRQGTLSQKMTNEFLLIALGIDPEANKQKMEATLNLYGATLQAFMRGTSSAQNATADLPEDVVNYLQEQVLPVYTSMASLLQESAGAPDASALNALFEQNMALVDVSNKAVELLTQATEAGRSAGPLADVVGRQRSLIQQMLNNVLFTALGVSVDASVGALRSNQRLFEDAHNAIILGAEWASIPRLERLCTMHQMSEVTYYYQAFRGPVRAMLSVYVADSMALAASSARNMSALAEPLAEAMNAAAQLYAHDPGACTPREQMTSSDWWNLMKNLASLQQRGQEVYRLYMQIAAPSLVEQGKVDLATAAPASIRETNELIQGSRVKDMPAPPTQEILSRLLSLLDVLANLAPILDEALAMEFVPDSDVARVHYLSEELWAFVSSLKMDVLTEATTVTDEKIGLVAVASEQISLIHRLTAEAYEAARGYHVDEARLKLNETIASFHLTHKEILLGAPANSKHTALRRVSNICVVYEMRGVEDAYAILETAALAAAYGQQDQVDSLRSLTQDALALMEGAADSLFAYWEGKNSSCSTVHLMPNEYEDLLLEASEICVLTNMALSSGIQTDLAGVRKSLEKLMLGYFAPPLPAPPSQTAFDLVLHVEQAVRNWEAAAVGTAAITAAIGVCETAQAVADRYVEDGMAEHSEWEGERVKLVNWQRAQASQVFSAAERGEAQALTRATQSFETAHALLRDGNGKVSPITPERGDLLRQWNQIDVAWARFRAEAESQNVQSMRMALTDLQAALVAAVPLFGVADRPSSQISPWLLVATYCGMGLLLFACGCAGCMIFLRTHRQKTPDVPAKSDKV</sequence>
<evidence type="ECO:0000256" key="2">
    <source>
        <dbReference type="SAM" id="SignalP"/>
    </source>
</evidence>
<protein>
    <submittedName>
        <fullName evidence="3">GABBR2 protein</fullName>
    </submittedName>
</protein>
<feature type="signal peptide" evidence="2">
    <location>
        <begin position="1"/>
        <end position="20"/>
    </location>
</feature>
<keyword evidence="2" id="KW-0732">Signal</keyword>
<reference evidence="3" key="1">
    <citation type="submission" date="2021-02" db="EMBL/GenBank/DDBJ databases">
        <authorList>
            <person name="Dougan E. K."/>
            <person name="Rhodes N."/>
            <person name="Thang M."/>
            <person name="Chan C."/>
        </authorList>
    </citation>
    <scope>NUCLEOTIDE SEQUENCE</scope>
</reference>
<dbReference type="EMBL" id="CAJNDS010002677">
    <property type="protein sequence ID" value="CAE7562955.1"/>
    <property type="molecule type" value="Genomic_DNA"/>
</dbReference>
<evidence type="ECO:0000313" key="3">
    <source>
        <dbReference type="EMBL" id="CAE7562955.1"/>
    </source>
</evidence>
<keyword evidence="1" id="KW-1133">Transmembrane helix</keyword>
<keyword evidence="4" id="KW-1185">Reference proteome</keyword>
<keyword evidence="1" id="KW-0472">Membrane</keyword>
<organism evidence="3 4">
    <name type="scientific">Symbiodinium natans</name>
    <dbReference type="NCBI Taxonomy" id="878477"/>
    <lineage>
        <taxon>Eukaryota</taxon>
        <taxon>Sar</taxon>
        <taxon>Alveolata</taxon>
        <taxon>Dinophyceae</taxon>
        <taxon>Suessiales</taxon>
        <taxon>Symbiodiniaceae</taxon>
        <taxon>Symbiodinium</taxon>
    </lineage>
</organism>
<evidence type="ECO:0000313" key="4">
    <source>
        <dbReference type="Proteomes" id="UP000604046"/>
    </source>
</evidence>
<comment type="caution">
    <text evidence="3">The sequence shown here is derived from an EMBL/GenBank/DDBJ whole genome shotgun (WGS) entry which is preliminary data.</text>
</comment>
<name>A0A812U4A1_9DINO</name>